<feature type="domain" description="PDZ" evidence="2">
    <location>
        <begin position="2037"/>
        <end position="2122"/>
    </location>
</feature>
<feature type="compositionally biased region" description="Low complexity" evidence="1">
    <location>
        <begin position="1615"/>
        <end position="1624"/>
    </location>
</feature>
<feature type="region of interest" description="Disordered" evidence="1">
    <location>
        <begin position="434"/>
        <end position="478"/>
    </location>
</feature>
<feature type="compositionally biased region" description="Basic and acidic residues" evidence="1">
    <location>
        <begin position="949"/>
        <end position="961"/>
    </location>
</feature>
<feature type="compositionally biased region" description="Low complexity" evidence="1">
    <location>
        <begin position="1035"/>
        <end position="1048"/>
    </location>
</feature>
<evidence type="ECO:0000259" key="2">
    <source>
        <dbReference type="PROSITE" id="PS50106"/>
    </source>
</evidence>
<feature type="region of interest" description="Disordered" evidence="1">
    <location>
        <begin position="940"/>
        <end position="961"/>
    </location>
</feature>
<evidence type="ECO:0000256" key="1">
    <source>
        <dbReference type="SAM" id="MobiDB-lite"/>
    </source>
</evidence>
<dbReference type="FunCoup" id="A0A6L2PRM1">
    <property type="interactions" value="41"/>
</dbReference>
<name>A0A6L2PRM1_COPFO</name>
<dbReference type="Proteomes" id="UP000502823">
    <property type="component" value="Unassembled WGS sequence"/>
</dbReference>
<feature type="compositionally biased region" description="Basic and acidic residues" evidence="1">
    <location>
        <begin position="1730"/>
        <end position="1740"/>
    </location>
</feature>
<dbReference type="SUPFAM" id="SSF50156">
    <property type="entry name" value="PDZ domain-like"/>
    <property type="match status" value="3"/>
</dbReference>
<feature type="region of interest" description="Disordered" evidence="1">
    <location>
        <begin position="1145"/>
        <end position="1166"/>
    </location>
</feature>
<keyword evidence="4" id="KW-1185">Reference proteome</keyword>
<dbReference type="PANTHER" id="PTHR11324:SF16">
    <property type="entry name" value="PDZ DOMAIN-CONTAINING PROTEIN 2"/>
    <property type="match status" value="1"/>
</dbReference>
<feature type="compositionally biased region" description="Low complexity" evidence="1">
    <location>
        <begin position="1636"/>
        <end position="1664"/>
    </location>
</feature>
<dbReference type="InParanoid" id="A0A6L2PRM1"/>
<feature type="region of interest" description="Disordered" evidence="1">
    <location>
        <begin position="205"/>
        <end position="252"/>
    </location>
</feature>
<feature type="compositionally biased region" description="Acidic residues" evidence="1">
    <location>
        <begin position="1147"/>
        <end position="1156"/>
    </location>
</feature>
<organism evidence="3 4">
    <name type="scientific">Coptotermes formosanus</name>
    <name type="common">Formosan subterranean termite</name>
    <dbReference type="NCBI Taxonomy" id="36987"/>
    <lineage>
        <taxon>Eukaryota</taxon>
        <taxon>Metazoa</taxon>
        <taxon>Ecdysozoa</taxon>
        <taxon>Arthropoda</taxon>
        <taxon>Hexapoda</taxon>
        <taxon>Insecta</taxon>
        <taxon>Pterygota</taxon>
        <taxon>Neoptera</taxon>
        <taxon>Polyneoptera</taxon>
        <taxon>Dictyoptera</taxon>
        <taxon>Blattodea</taxon>
        <taxon>Blattoidea</taxon>
        <taxon>Termitoidae</taxon>
        <taxon>Rhinotermitidae</taxon>
        <taxon>Coptotermes</taxon>
    </lineage>
</organism>
<dbReference type="InterPro" id="IPR036034">
    <property type="entry name" value="PDZ_sf"/>
</dbReference>
<dbReference type="EMBL" id="BLKM01000530">
    <property type="protein sequence ID" value="GFG35213.1"/>
    <property type="molecule type" value="Genomic_DNA"/>
</dbReference>
<feature type="compositionally biased region" description="Polar residues" evidence="1">
    <location>
        <begin position="860"/>
        <end position="875"/>
    </location>
</feature>
<feature type="domain" description="PDZ" evidence="2">
    <location>
        <begin position="1901"/>
        <end position="1986"/>
    </location>
</feature>
<feature type="compositionally biased region" description="Pro residues" evidence="1">
    <location>
        <begin position="1625"/>
        <end position="1635"/>
    </location>
</feature>
<dbReference type="InterPro" id="IPR001478">
    <property type="entry name" value="PDZ"/>
</dbReference>
<feature type="compositionally biased region" description="Basic and acidic residues" evidence="1">
    <location>
        <begin position="1009"/>
        <end position="1022"/>
    </location>
</feature>
<dbReference type="Gene3D" id="2.30.42.10">
    <property type="match status" value="3"/>
</dbReference>
<accession>A0A6L2PRM1</accession>
<reference evidence="4" key="1">
    <citation type="submission" date="2020-01" db="EMBL/GenBank/DDBJ databases">
        <title>Draft genome sequence of the Termite Coptotermes fromosanus.</title>
        <authorList>
            <person name="Itakura S."/>
            <person name="Yosikawa Y."/>
            <person name="Umezawa K."/>
        </authorList>
    </citation>
    <scope>NUCLEOTIDE SEQUENCE [LARGE SCALE GENOMIC DNA]</scope>
</reference>
<dbReference type="Pfam" id="PF00595">
    <property type="entry name" value="PDZ"/>
    <property type="match status" value="3"/>
</dbReference>
<dbReference type="PANTHER" id="PTHR11324">
    <property type="entry name" value="IL16-RELATED"/>
    <property type="match status" value="1"/>
</dbReference>
<feature type="domain" description="PDZ" evidence="2">
    <location>
        <begin position="37"/>
        <end position="129"/>
    </location>
</feature>
<feature type="compositionally biased region" description="Basic and acidic residues" evidence="1">
    <location>
        <begin position="434"/>
        <end position="460"/>
    </location>
</feature>
<dbReference type="CDD" id="cd06763">
    <property type="entry name" value="PDZ7_PDZD2-PDZ4_hPro-IL-16-like"/>
    <property type="match status" value="1"/>
</dbReference>
<feature type="region of interest" description="Disordered" evidence="1">
    <location>
        <begin position="1179"/>
        <end position="1203"/>
    </location>
</feature>
<comment type="caution">
    <text evidence="3">The sequence shown here is derived from an EMBL/GenBank/DDBJ whole genome shotgun (WGS) entry which is preliminary data.</text>
</comment>
<feature type="region of interest" description="Disordered" evidence="1">
    <location>
        <begin position="1595"/>
        <end position="1667"/>
    </location>
</feature>
<feature type="region of interest" description="Disordered" evidence="1">
    <location>
        <begin position="129"/>
        <end position="152"/>
    </location>
</feature>
<dbReference type="OrthoDB" id="42382at2759"/>
<feature type="region of interest" description="Disordered" evidence="1">
    <location>
        <begin position="987"/>
        <end position="1051"/>
    </location>
</feature>
<evidence type="ECO:0000313" key="4">
    <source>
        <dbReference type="Proteomes" id="UP000502823"/>
    </source>
</evidence>
<sequence length="2125" mass="230423">MEVTRDFVTVVAVEGARGEEFVTVLSVGCETPDGAEDVLVYRLPGERLGFGLKFEGGTSSSEKVRRLFIQSCSPDSPASRARCSWGSLQEGDEVLEIDSVPVIAMTRLDCVRSLKDSHVVLKLLVRHPAPPPIPPRRKTQSAGVLGPPTAFADVPPEPEVYLDLLAQEELNCLTDTGSDDTGSSISTVLGPFDQLEEETLQPPINFQDAPLTYGDETLQTPKPAPRKDIQGKFRSGKKRPPPPPPPRNDRPQCALNVQTIPVVETDRGDLPRLVDVLPKTFLETEEVQEAFAEEAGPVVTDWEEDRLAVTENGAVVVDGKEKVSRGIQSGTIVRSEEGNVSQSKEGRPALTGNGAGIPEAAGGEDIIHIETEKKPVDTGILCTGSENEDRKPVERDSNILVDIQERGFLGKENEEYQSVGKQKQKPVCTMLDTEDRPVSTESEENKLMETPARTENEESRTATVDSGDNKPLGADEKHDRHVEMAECSSENMPVGTVSGGNGTVEAGNKENIFLVMGKGDKSAGTDFQEYMFAETSMKENSPLITHSNGNIPTINGGHGSRPEMTHPETKWSAGVKNDGKLLQVADIGDHMSDATCIDRGVELTVIPMYLEENRPVIMEMKEKRPLGTGMKLTRAADTGMKEKGFIEVGIKENWPVDKERKENGLVGEQIKEKGSVEKPGKENWPVEIGIKEKGCVETAAKENGPVETRMKENWLLEKEKESVETGLEEKGPLESEIKEQRPVDTRINEKLHVETGIKSKMPLEIDIEDNRLVETGIKENRHVGAEIENYIPVGGNSMENNLVLTKNSDKMPGVSDSKENGSRVMKNKVTKSVVNSPMAKENTKNSPVETDRKVNAVLVSSSKEGSPLVSQSAESDATVAKNMESDSFGEHRSKDNSLGGLDSYTGTCNKGNIPVVRENKTNSPVVSTGKETISAVTEILDSSPPGTTSEEHNSEVIRRKENISVVRKNQVNSPVKTTDVEADRKEYLAHSQGNSPVDCDSVVTTSEESQEHINKTESRTMETECQAETESPSEGPSQQMGSSSKPSSETTCLEVPKDAFAVGVPQRQDLQSDSDEEDFLLDLPEMELLEQGGTVFQPATGALLTASDATFFPFRCWGPTSHLATIGEDEEEDVSNQGVPSMSVMSDVEEVSEQNEEDSKADTNSVLSAENRLDNLLLNSGESKAGPERVEETPETGSKGRPYLGIDTEARVLSPRNDINLLNSCVVAMEDSPLTSSASRLPPDGHEFPPNYTEHNPFTVDSPALIELEPEKAPPPIPVLDSPPRKLSAEESLSPVRVSPWRKDEKSECSVKDKIAMFSAAGHMPMPRRHFSSSENVFLDSQPPPRPPMPSELLTKKLLPPILDCTHSSLDQNHTTGTYSSTLPRKPVAQDISVRPSTLTRTASLHTRSQSLIDIGRGNVEDVRKASLNALIEQRRRGISKLRGLIIPEKVSEVVAPNHTICDLPEIRSKDSILTSNKAPSVTSLQRPNTTNRWSAGQTTISNTSQLVIPSPPWKSSNNTSNLPKYSPAFKRKSLAVYGSTGSHRDQPHALFPSFRNSVDPPVSLESVMPVILSLWPGINASLVSDLSFEYKLSTSKSAPAPGHHSVEDDSDNDSAVSSSRSSISPPPTPPPQPLLSPLHRTLSSETTVSAASSTASTVTCGSSDSNRRVLKAQSVEAINRKNVLSSARYSSGRDLKVGSPLIQRKFDEDVRVAYLDEVEVPAGEEQQEEANKLPEKESPGKPLPAPRQVPVPPKPMQRKLLEAGSEGDTDLLSVLTGGRGSQMRRQHSKDSVLGDNRRSVSVNDIRKAFEKAEMALATSGRKVNHARVSSLDSTASEDSFTPHYGSVGNLHREQFGSVTSIASSTSLISPQELQLLIDEANQPLEDSVGTMAMPVHDVVVVVLHREGTTGSVGITLAGGADYEAKEITVHKVLAGSPADRDGRIQKGDRILSINGRSMKGVTHRESLNILKAPRSEVVLVVSCSRMPQDGPQLDDCPVATYIPRPSRPPRIPEQPLEAVTSPLVATEGDDRGPPLTIVLTKDGAGLGFSLEGGKDSPLGDKPLTIKKIFTGGSAEKNGQLCAGDELLSVNGSDVTVLSRIEAWGLMKRLPDGPVTLTVRHRLNK</sequence>
<proteinExistence type="predicted"/>
<dbReference type="CDD" id="cd00136">
    <property type="entry name" value="PDZ_canonical"/>
    <property type="match status" value="1"/>
</dbReference>
<dbReference type="PROSITE" id="PS50106">
    <property type="entry name" value="PDZ"/>
    <property type="match status" value="3"/>
</dbReference>
<protein>
    <recommendedName>
        <fullName evidence="2">PDZ domain-containing protein</fullName>
    </recommendedName>
</protein>
<dbReference type="SMART" id="SM00228">
    <property type="entry name" value="PDZ"/>
    <property type="match status" value="3"/>
</dbReference>
<feature type="region of interest" description="Disordered" evidence="1">
    <location>
        <begin position="1272"/>
        <end position="1291"/>
    </location>
</feature>
<feature type="region of interest" description="Disordered" evidence="1">
    <location>
        <begin position="335"/>
        <end position="360"/>
    </location>
</feature>
<feature type="compositionally biased region" description="Pro residues" evidence="1">
    <location>
        <begin position="1742"/>
        <end position="1756"/>
    </location>
</feature>
<feature type="region of interest" description="Disordered" evidence="1">
    <location>
        <begin position="1719"/>
        <end position="1795"/>
    </location>
</feature>
<feature type="region of interest" description="Disordered" evidence="1">
    <location>
        <begin position="860"/>
        <end position="903"/>
    </location>
</feature>
<evidence type="ECO:0000313" key="3">
    <source>
        <dbReference type="EMBL" id="GFG35213.1"/>
    </source>
</evidence>
<gene>
    <name evidence="3" type="ORF">Cfor_01317</name>
</gene>